<reference evidence="3" key="1">
    <citation type="journal article" date="2021" name="ISME J.">
        <title>Evolutionary origin and ecological implication of a unique nif island in free-living Bradyrhizobium lineages.</title>
        <authorList>
            <person name="Tao J."/>
        </authorList>
    </citation>
    <scope>NUCLEOTIDE SEQUENCE [LARGE SCALE GENOMIC DNA]</scope>
    <source>
        <strain evidence="3">SZCCT0094</strain>
    </source>
</reference>
<accession>A0ABS5G5X6</accession>
<comment type="caution">
    <text evidence="2">The sequence shown here is derived from an EMBL/GenBank/DDBJ whole genome shotgun (WGS) entry which is preliminary data.</text>
</comment>
<evidence type="ECO:0008006" key="4">
    <source>
        <dbReference type="Google" id="ProtNLM"/>
    </source>
</evidence>
<evidence type="ECO:0000313" key="3">
    <source>
        <dbReference type="Proteomes" id="UP001314635"/>
    </source>
</evidence>
<proteinExistence type="predicted"/>
<protein>
    <recommendedName>
        <fullName evidence="4">ABM domain-containing protein</fullName>
    </recommendedName>
</protein>
<dbReference type="RefSeq" id="WP_041750430.1">
    <property type="nucleotide sequence ID" value="NZ_JAMKCE010000038.1"/>
</dbReference>
<gene>
    <name evidence="2" type="ORF">JQ619_11780</name>
</gene>
<feature type="region of interest" description="Disordered" evidence="1">
    <location>
        <begin position="78"/>
        <end position="102"/>
    </location>
</feature>
<evidence type="ECO:0000313" key="2">
    <source>
        <dbReference type="EMBL" id="MBR1136449.1"/>
    </source>
</evidence>
<sequence length="102" mass="11403">MKTVVVRYKVKPEKAEENQRLIQEVFAELGAKAPVGLQYLVLRLEDDSFVHLASVADNAPQLATFSTFQRFRRDAEARRLTAPESHSATIIGNYPSGDRSSP</sequence>
<dbReference type="Proteomes" id="UP001314635">
    <property type="component" value="Unassembled WGS sequence"/>
</dbReference>
<name>A0ABS5G5X6_9BRAD</name>
<organism evidence="2 3">
    <name type="scientific">Bradyrhizobium denitrificans</name>
    <dbReference type="NCBI Taxonomy" id="2734912"/>
    <lineage>
        <taxon>Bacteria</taxon>
        <taxon>Pseudomonadati</taxon>
        <taxon>Pseudomonadota</taxon>
        <taxon>Alphaproteobacteria</taxon>
        <taxon>Hyphomicrobiales</taxon>
        <taxon>Nitrobacteraceae</taxon>
        <taxon>Bradyrhizobium</taxon>
    </lineage>
</organism>
<dbReference type="EMBL" id="JAFCLK010000010">
    <property type="protein sequence ID" value="MBR1136449.1"/>
    <property type="molecule type" value="Genomic_DNA"/>
</dbReference>
<keyword evidence="3" id="KW-1185">Reference proteome</keyword>
<evidence type="ECO:0000256" key="1">
    <source>
        <dbReference type="SAM" id="MobiDB-lite"/>
    </source>
</evidence>